<accession>A0A2Z5G776</accession>
<dbReference type="KEGG" id="abas:ACPOL_5409"/>
<dbReference type="PROSITE" id="PS51352">
    <property type="entry name" value="THIOREDOXIN_2"/>
    <property type="match status" value="1"/>
</dbReference>
<dbReference type="InterPro" id="IPR050553">
    <property type="entry name" value="Thioredoxin_ResA/DsbE_sf"/>
</dbReference>
<organism evidence="7 8">
    <name type="scientific">Acidisarcina polymorpha</name>
    <dbReference type="NCBI Taxonomy" id="2211140"/>
    <lineage>
        <taxon>Bacteria</taxon>
        <taxon>Pseudomonadati</taxon>
        <taxon>Acidobacteriota</taxon>
        <taxon>Terriglobia</taxon>
        <taxon>Terriglobales</taxon>
        <taxon>Acidobacteriaceae</taxon>
        <taxon>Acidisarcina</taxon>
    </lineage>
</organism>
<dbReference type="AlphaFoldDB" id="A0A2Z5G776"/>
<dbReference type="InterPro" id="IPR000866">
    <property type="entry name" value="AhpC/TSA"/>
</dbReference>
<keyword evidence="8" id="KW-1185">Reference proteome</keyword>
<dbReference type="CDD" id="cd02966">
    <property type="entry name" value="TlpA_like_family"/>
    <property type="match status" value="1"/>
</dbReference>
<dbReference type="RefSeq" id="WP_114209388.1">
    <property type="nucleotide sequence ID" value="NZ_CP030840.1"/>
</dbReference>
<dbReference type="SUPFAM" id="SSF52833">
    <property type="entry name" value="Thioredoxin-like"/>
    <property type="match status" value="1"/>
</dbReference>
<dbReference type="InterPro" id="IPR013766">
    <property type="entry name" value="Thioredoxin_domain"/>
</dbReference>
<evidence type="ECO:0000259" key="6">
    <source>
        <dbReference type="PROSITE" id="PS51352"/>
    </source>
</evidence>
<keyword evidence="2" id="KW-0201">Cytochrome c-type biogenesis</keyword>
<evidence type="ECO:0000256" key="1">
    <source>
        <dbReference type="ARBA" id="ARBA00004196"/>
    </source>
</evidence>
<dbReference type="InterPro" id="IPR036249">
    <property type="entry name" value="Thioredoxin-like_sf"/>
</dbReference>
<dbReference type="Pfam" id="PF00578">
    <property type="entry name" value="AhpC-TSA"/>
    <property type="match status" value="1"/>
</dbReference>
<keyword evidence="3" id="KW-1015">Disulfide bond</keyword>
<evidence type="ECO:0000313" key="7">
    <source>
        <dbReference type="EMBL" id="AXC14657.1"/>
    </source>
</evidence>
<feature type="region of interest" description="Disordered" evidence="5">
    <location>
        <begin position="42"/>
        <end position="77"/>
    </location>
</feature>
<evidence type="ECO:0000256" key="5">
    <source>
        <dbReference type="SAM" id="MobiDB-lite"/>
    </source>
</evidence>
<dbReference type="GO" id="GO:0017004">
    <property type="term" value="P:cytochrome complex assembly"/>
    <property type="evidence" value="ECO:0007669"/>
    <property type="project" value="UniProtKB-KW"/>
</dbReference>
<dbReference type="GO" id="GO:0016491">
    <property type="term" value="F:oxidoreductase activity"/>
    <property type="evidence" value="ECO:0007669"/>
    <property type="project" value="InterPro"/>
</dbReference>
<dbReference type="InterPro" id="IPR017937">
    <property type="entry name" value="Thioredoxin_CS"/>
</dbReference>
<dbReference type="OrthoDB" id="25753at2"/>
<dbReference type="PANTHER" id="PTHR42852:SF6">
    <property type="entry name" value="THIOL:DISULFIDE INTERCHANGE PROTEIN DSBE"/>
    <property type="match status" value="1"/>
</dbReference>
<evidence type="ECO:0000313" key="8">
    <source>
        <dbReference type="Proteomes" id="UP000253606"/>
    </source>
</evidence>
<comment type="subcellular location">
    <subcellularLocation>
        <location evidence="1">Cell envelope</location>
    </subcellularLocation>
</comment>
<dbReference type="PROSITE" id="PS00194">
    <property type="entry name" value="THIOREDOXIN_1"/>
    <property type="match status" value="1"/>
</dbReference>
<dbReference type="Proteomes" id="UP000253606">
    <property type="component" value="Chromosome"/>
</dbReference>
<gene>
    <name evidence="7" type="ORF">ACPOL_5409</name>
</gene>
<dbReference type="GO" id="GO:0030313">
    <property type="term" value="C:cell envelope"/>
    <property type="evidence" value="ECO:0007669"/>
    <property type="project" value="UniProtKB-SubCell"/>
</dbReference>
<dbReference type="Gene3D" id="3.40.30.10">
    <property type="entry name" value="Glutaredoxin"/>
    <property type="match status" value="1"/>
</dbReference>
<keyword evidence="4" id="KW-0676">Redox-active center</keyword>
<evidence type="ECO:0000256" key="4">
    <source>
        <dbReference type="ARBA" id="ARBA00023284"/>
    </source>
</evidence>
<dbReference type="EMBL" id="CP030840">
    <property type="protein sequence ID" value="AXC14657.1"/>
    <property type="molecule type" value="Genomic_DNA"/>
</dbReference>
<dbReference type="GO" id="GO:0016209">
    <property type="term" value="F:antioxidant activity"/>
    <property type="evidence" value="ECO:0007669"/>
    <property type="project" value="InterPro"/>
</dbReference>
<feature type="domain" description="Thioredoxin" evidence="6">
    <location>
        <begin position="69"/>
        <end position="217"/>
    </location>
</feature>
<proteinExistence type="predicted"/>
<evidence type="ECO:0000256" key="2">
    <source>
        <dbReference type="ARBA" id="ARBA00022748"/>
    </source>
</evidence>
<sequence>MARKAIVALILVAALGLMAFSGFKEYQRRKMQAGAQHAPEMVLVPDGQSPPANAGSEAANDGQIAQPQPMKGKPAPGFTLQDINGKKVSLADYKGKAVLLNFWATWCGPCKLEMPWIVKLRDQYKAQGFEVLGIESDNYDDDPKAFASYKEGVVKSATALGVDYPVLLGGDSISKPYGGLDGLPNSFYVDRNGVVTAQIIGLADRDEIEANIKKALAGGGQ</sequence>
<name>A0A2Z5G776_9BACT</name>
<protein>
    <recommendedName>
        <fullName evidence="6">Thioredoxin domain-containing protein</fullName>
    </recommendedName>
</protein>
<reference evidence="7 8" key="1">
    <citation type="journal article" date="2018" name="Front. Microbiol.">
        <title>Hydrolytic Capabilities as a Key to Environmental Success: Chitinolytic and Cellulolytic Acidobacteria From Acidic Sub-arctic Soils and Boreal Peatlands.</title>
        <authorList>
            <person name="Belova S.E."/>
            <person name="Ravin N.V."/>
            <person name="Pankratov T.A."/>
            <person name="Rakitin A.L."/>
            <person name="Ivanova A.A."/>
            <person name="Beletsky A.V."/>
            <person name="Mardanov A.V."/>
            <person name="Sinninghe Damste J.S."/>
            <person name="Dedysh S.N."/>
        </authorList>
    </citation>
    <scope>NUCLEOTIDE SEQUENCE [LARGE SCALE GENOMIC DNA]</scope>
    <source>
        <strain evidence="7 8">SBC82</strain>
    </source>
</reference>
<dbReference type="PANTHER" id="PTHR42852">
    <property type="entry name" value="THIOL:DISULFIDE INTERCHANGE PROTEIN DSBE"/>
    <property type="match status" value="1"/>
</dbReference>
<evidence type="ECO:0000256" key="3">
    <source>
        <dbReference type="ARBA" id="ARBA00023157"/>
    </source>
</evidence>